<reference evidence="10" key="2">
    <citation type="submission" date="2013-07" db="EMBL/GenBank/DDBJ databases">
        <authorList>
            <person name="Morais-Silva F.O."/>
            <person name="Rezende A.M."/>
            <person name="Pimentel C."/>
            <person name="Resende D.M."/>
            <person name="Santos C.I."/>
            <person name="Clemente C."/>
            <person name="de Oliveira L.M."/>
            <person name="da Silva S.M."/>
            <person name="Costa D.A."/>
            <person name="Varela-Raposo A."/>
            <person name="Horacio E.C.A."/>
            <person name="Matos M."/>
            <person name="Flores O."/>
            <person name="Ruiz J.C."/>
            <person name="Rodrigues-Pousada C."/>
        </authorList>
    </citation>
    <scope>NUCLEOTIDE SEQUENCE [LARGE SCALE GENOMIC DNA]</scope>
    <source>
        <strain evidence="10">ATCC 19364 / DSM 1382 / NCIMB 9332 / VKM B-1759</strain>
    </source>
</reference>
<comment type="catalytic activity">
    <reaction evidence="1 7">
        <text>(2R,3S)-3-isopropylmalate = (2S)-2-isopropylmalate</text>
        <dbReference type="Rhea" id="RHEA:32287"/>
        <dbReference type="ChEBI" id="CHEBI:1178"/>
        <dbReference type="ChEBI" id="CHEBI:35121"/>
        <dbReference type="EC" id="4.2.1.33"/>
    </reaction>
</comment>
<evidence type="ECO:0000256" key="1">
    <source>
        <dbReference type="ARBA" id="ARBA00000491"/>
    </source>
</evidence>
<protein>
    <recommendedName>
        <fullName evidence="7">3-isopropylmalate dehydratase small subunit</fullName>
        <ecNumber evidence="7">4.2.1.33</ecNumber>
    </recommendedName>
    <alternativeName>
        <fullName evidence="7">Alpha-IPM isomerase</fullName>
        <shortName evidence="7">IPMI</shortName>
    </alternativeName>
    <alternativeName>
        <fullName evidence="7">Isopropylmalate isomerase</fullName>
    </alternativeName>
</protein>
<dbReference type="STRING" id="1121448.DGI_3261"/>
<dbReference type="InterPro" id="IPR033940">
    <property type="entry name" value="IPMI_Swivel"/>
</dbReference>
<evidence type="ECO:0000256" key="2">
    <source>
        <dbReference type="ARBA" id="ARBA00002695"/>
    </source>
</evidence>
<accession>T2GFN8</accession>
<dbReference type="InterPro" id="IPR000573">
    <property type="entry name" value="AconitaseA/IPMdHydase_ssu_swvl"/>
</dbReference>
<dbReference type="AlphaFoldDB" id="T2GFN8"/>
<keyword evidence="6 7" id="KW-0456">Lyase</keyword>
<feature type="domain" description="Aconitase A/isopropylmalate dehydratase small subunit swivel" evidence="8">
    <location>
        <begin position="51"/>
        <end position="100"/>
    </location>
</feature>
<dbReference type="GO" id="GO:0003861">
    <property type="term" value="F:3-isopropylmalate dehydratase activity"/>
    <property type="evidence" value="ECO:0007669"/>
    <property type="project" value="UniProtKB-UniRule"/>
</dbReference>
<comment type="pathway">
    <text evidence="3 7">Amino-acid biosynthesis; L-leucine biosynthesis; L-leucine from 3-methyl-2-oxobutanoate: step 2/4.</text>
</comment>
<dbReference type="PANTHER" id="PTHR43345">
    <property type="entry name" value="3-ISOPROPYLMALATE DEHYDRATASE SMALL SUBUNIT 2-RELATED-RELATED"/>
    <property type="match status" value="1"/>
</dbReference>
<dbReference type="SUPFAM" id="SSF52016">
    <property type="entry name" value="LeuD/IlvD-like"/>
    <property type="match status" value="1"/>
</dbReference>
<evidence type="ECO:0000259" key="8">
    <source>
        <dbReference type="Pfam" id="PF00694"/>
    </source>
</evidence>
<comment type="subunit">
    <text evidence="5 7">Heterodimer of LeuC and LeuD.</text>
</comment>
<dbReference type="eggNOG" id="COG0066">
    <property type="taxonomic scope" value="Bacteria"/>
</dbReference>
<sequence>MKLSGAAHLVGEHIDTDAIIPAPFLVTTDPVELGKHCMEGLEPGWNKRIQKGDFIVAGRNFGCGSSREHAPVAILGAGVSVVIAHSYARIFYRNSFNMGLPLLEVGDDISRIQDGDPLEVDIITGQILNKRTGETIAAQPVPPFMQGILNAGGLVNYVKQRLTA</sequence>
<dbReference type="HOGENOM" id="CLU_081378_1_1_7"/>
<gene>
    <name evidence="7 9" type="primary">leuD</name>
    <name evidence="9" type="ORF">DGI_3261</name>
</gene>
<evidence type="ECO:0000256" key="7">
    <source>
        <dbReference type="HAMAP-Rule" id="MF_01032"/>
    </source>
</evidence>
<dbReference type="PATRIC" id="fig|1121448.10.peg.3214"/>
<dbReference type="InterPro" id="IPR011827">
    <property type="entry name" value="LeuD_type2/HacB/DmdB"/>
</dbReference>
<dbReference type="HAMAP" id="MF_01032">
    <property type="entry name" value="LeuD_type2"/>
    <property type="match status" value="1"/>
</dbReference>
<comment type="function">
    <text evidence="2 7">Catalyzes the isomerization between 2-isopropylmalate and 3-isopropylmalate, via the formation of 2-isopropylmaleate.</text>
</comment>
<dbReference type="CDD" id="cd01577">
    <property type="entry name" value="IPMI_Swivel"/>
    <property type="match status" value="1"/>
</dbReference>
<dbReference type="Proteomes" id="UP000016587">
    <property type="component" value="Chromosome"/>
</dbReference>
<name>T2GFN8_MEGG1</name>
<dbReference type="PANTHER" id="PTHR43345:SF2">
    <property type="entry name" value="3-ISOPROPYLMALATE DEHYDRATASE SMALL SUBUNIT 1"/>
    <property type="match status" value="1"/>
</dbReference>
<evidence type="ECO:0000256" key="5">
    <source>
        <dbReference type="ARBA" id="ARBA00011271"/>
    </source>
</evidence>
<reference evidence="9 10" key="1">
    <citation type="journal article" date="2013" name="J. Bacteriol.">
        <title>Roles of HynAB and Ech, the only two hydrogenases found in the model sulfate reducer Desulfovibrio gigas.</title>
        <authorList>
            <person name="Morais-Silva F.O."/>
            <person name="Santos C.I."/>
            <person name="Rodrigues R."/>
            <person name="Pereira I.A."/>
            <person name="Rodrigues-Pousada C."/>
        </authorList>
    </citation>
    <scope>NUCLEOTIDE SEQUENCE [LARGE SCALE GENOMIC DNA]</scope>
    <source>
        <strain evidence="10">ATCC 19364 / DSM 1382 / NCIMB 9332 / VKM B-1759</strain>
    </source>
</reference>
<comment type="similarity">
    <text evidence="4 7">Belongs to the LeuD family. LeuD type 2 subfamily.</text>
</comment>
<keyword evidence="7" id="KW-0028">Amino-acid biosynthesis</keyword>
<dbReference type="UniPathway" id="UPA00048">
    <property type="reaction ID" value="UER00071"/>
</dbReference>
<dbReference type="EC" id="4.2.1.33" evidence="7"/>
<keyword evidence="7" id="KW-0100">Branched-chain amino acid biosynthesis</keyword>
<dbReference type="Gene3D" id="3.20.19.10">
    <property type="entry name" value="Aconitase, domain 4"/>
    <property type="match status" value="1"/>
</dbReference>
<keyword evidence="10" id="KW-1185">Reference proteome</keyword>
<organism evidence="9 10">
    <name type="scientific">Megalodesulfovibrio gigas (strain ATCC 19364 / DSM 1382 / NCIMB 9332 / VKM B-1759)</name>
    <name type="common">Desulfovibrio gigas</name>
    <dbReference type="NCBI Taxonomy" id="1121448"/>
    <lineage>
        <taxon>Bacteria</taxon>
        <taxon>Pseudomonadati</taxon>
        <taxon>Thermodesulfobacteriota</taxon>
        <taxon>Desulfovibrionia</taxon>
        <taxon>Desulfovibrionales</taxon>
        <taxon>Desulfovibrionaceae</taxon>
        <taxon>Megalodesulfovibrio</taxon>
    </lineage>
</organism>
<proteinExistence type="inferred from homology"/>
<evidence type="ECO:0000256" key="3">
    <source>
        <dbReference type="ARBA" id="ARBA00004729"/>
    </source>
</evidence>
<dbReference type="RefSeq" id="WP_021762060.1">
    <property type="nucleotide sequence ID" value="NC_022444.1"/>
</dbReference>
<dbReference type="OrthoDB" id="9777465at2"/>
<dbReference type="GO" id="GO:0009098">
    <property type="term" value="P:L-leucine biosynthetic process"/>
    <property type="evidence" value="ECO:0007669"/>
    <property type="project" value="UniProtKB-UniRule"/>
</dbReference>
<keyword evidence="7" id="KW-0432">Leucine biosynthesis</keyword>
<dbReference type="Pfam" id="PF00694">
    <property type="entry name" value="Aconitase_C"/>
    <property type="match status" value="1"/>
</dbReference>
<evidence type="ECO:0000313" key="10">
    <source>
        <dbReference type="Proteomes" id="UP000016587"/>
    </source>
</evidence>
<dbReference type="NCBIfam" id="TIGR02087">
    <property type="entry name" value="LEUD_arch"/>
    <property type="match status" value="1"/>
</dbReference>
<dbReference type="EMBL" id="CP006585">
    <property type="protein sequence ID" value="AGW14961.1"/>
    <property type="molecule type" value="Genomic_DNA"/>
</dbReference>
<dbReference type="InterPro" id="IPR015928">
    <property type="entry name" value="Aconitase/3IPM_dehydase_swvl"/>
</dbReference>
<evidence type="ECO:0000313" key="9">
    <source>
        <dbReference type="EMBL" id="AGW14961.1"/>
    </source>
</evidence>
<evidence type="ECO:0000256" key="4">
    <source>
        <dbReference type="ARBA" id="ARBA00009869"/>
    </source>
</evidence>
<evidence type="ECO:0000256" key="6">
    <source>
        <dbReference type="ARBA" id="ARBA00023239"/>
    </source>
</evidence>
<dbReference type="KEGG" id="dgg:DGI_3261"/>
<dbReference type="InterPro" id="IPR050075">
    <property type="entry name" value="LeuD"/>
</dbReference>